<dbReference type="RefSeq" id="WP_114379767.1">
    <property type="nucleotide sequence ID" value="NZ_QPJD01000005.1"/>
</dbReference>
<proteinExistence type="predicted"/>
<dbReference type="GO" id="GO:0016052">
    <property type="term" value="P:carbohydrate catabolic process"/>
    <property type="evidence" value="ECO:0007669"/>
    <property type="project" value="InterPro"/>
</dbReference>
<feature type="domain" description="Carbohydrate-binding" evidence="1">
    <location>
        <begin position="51"/>
        <end position="211"/>
    </location>
</feature>
<dbReference type="InterPro" id="IPR010502">
    <property type="entry name" value="Carb-bd_dom_fam9"/>
</dbReference>
<dbReference type="OrthoDB" id="9786766at2"/>
<dbReference type="Pfam" id="PF06452">
    <property type="entry name" value="CBM9_1"/>
    <property type="match status" value="1"/>
</dbReference>
<dbReference type="SUPFAM" id="SSF49344">
    <property type="entry name" value="CBD9-like"/>
    <property type="match status" value="1"/>
</dbReference>
<evidence type="ECO:0000259" key="1">
    <source>
        <dbReference type="Pfam" id="PF06452"/>
    </source>
</evidence>
<dbReference type="CDD" id="cd09620">
    <property type="entry name" value="CBM9_like_3"/>
    <property type="match status" value="1"/>
</dbReference>
<dbReference type="Gene3D" id="2.60.40.1190">
    <property type="match status" value="1"/>
</dbReference>
<comment type="caution">
    <text evidence="2">The sequence shown here is derived from an EMBL/GenBank/DDBJ whole genome shotgun (WGS) entry which is preliminary data.</text>
</comment>
<dbReference type="AlphaFoldDB" id="A0A368W4E4"/>
<evidence type="ECO:0000313" key="3">
    <source>
        <dbReference type="Proteomes" id="UP000252415"/>
    </source>
</evidence>
<keyword evidence="3" id="KW-1185">Reference proteome</keyword>
<dbReference type="Proteomes" id="UP000252415">
    <property type="component" value="Unassembled WGS sequence"/>
</dbReference>
<name>A0A368W4E4_9BACL</name>
<evidence type="ECO:0000313" key="2">
    <source>
        <dbReference type="EMBL" id="RCW49021.1"/>
    </source>
</evidence>
<protein>
    <submittedName>
        <fullName evidence="2">Carbohydrate binding protein with CBM9 domain</fullName>
    </submittedName>
</protein>
<sequence length="213" mass="24382">MVRESSPGKMTYLCPKIPEECRTGGQYAVPWHLSEPFELVDTVTGMPALEQTAVRACWSPDCLFVQFICEDHHIASDFLNRDDPLYEQDVVELFFDEHGSGTHYFELEVSPRNVVFDARIENDGFGNAARIDKEWNFVGLRTNVHSDAPGRLVYEVQIPACNFDLPFREGLQWRANFYRINENPEGVREYQAWQPTGAVNFHVPAAFGTMVFI</sequence>
<organism evidence="2 3">
    <name type="scientific">Paenibacillus prosopidis</name>
    <dbReference type="NCBI Taxonomy" id="630520"/>
    <lineage>
        <taxon>Bacteria</taxon>
        <taxon>Bacillati</taxon>
        <taxon>Bacillota</taxon>
        <taxon>Bacilli</taxon>
        <taxon>Bacillales</taxon>
        <taxon>Paenibacillaceae</taxon>
        <taxon>Paenibacillus</taxon>
    </lineage>
</organism>
<gene>
    <name evidence="2" type="ORF">DFP97_105206</name>
</gene>
<reference evidence="2 3" key="1">
    <citation type="submission" date="2018-07" db="EMBL/GenBank/DDBJ databases">
        <title>Genomic Encyclopedia of Type Strains, Phase III (KMG-III): the genomes of soil and plant-associated and newly described type strains.</title>
        <authorList>
            <person name="Whitman W."/>
        </authorList>
    </citation>
    <scope>NUCLEOTIDE SEQUENCE [LARGE SCALE GENOMIC DNA]</scope>
    <source>
        <strain evidence="2 3">CECT 7506</strain>
    </source>
</reference>
<accession>A0A368W4E4</accession>
<dbReference type="GO" id="GO:0004553">
    <property type="term" value="F:hydrolase activity, hydrolyzing O-glycosyl compounds"/>
    <property type="evidence" value="ECO:0007669"/>
    <property type="project" value="InterPro"/>
</dbReference>
<dbReference type="GO" id="GO:0030246">
    <property type="term" value="F:carbohydrate binding"/>
    <property type="evidence" value="ECO:0007669"/>
    <property type="project" value="InterPro"/>
</dbReference>
<dbReference type="EMBL" id="QPJD01000005">
    <property type="protein sequence ID" value="RCW49021.1"/>
    <property type="molecule type" value="Genomic_DNA"/>
</dbReference>